<organism evidence="1">
    <name type="scientific">Capitella teleta</name>
    <name type="common">Polychaete worm</name>
    <dbReference type="NCBI Taxonomy" id="283909"/>
    <lineage>
        <taxon>Eukaryota</taxon>
        <taxon>Metazoa</taxon>
        <taxon>Spiralia</taxon>
        <taxon>Lophotrochozoa</taxon>
        <taxon>Annelida</taxon>
        <taxon>Polychaeta</taxon>
        <taxon>Sedentaria</taxon>
        <taxon>Scolecida</taxon>
        <taxon>Capitellidae</taxon>
        <taxon>Capitella</taxon>
    </lineage>
</organism>
<name>R7TNX9_CAPTE</name>
<dbReference type="EnsemblMetazoa" id="CapteT214361">
    <property type="protein sequence ID" value="CapteP214361"/>
    <property type="gene ID" value="CapteG214361"/>
</dbReference>
<dbReference type="Proteomes" id="UP000014760">
    <property type="component" value="Unassembled WGS sequence"/>
</dbReference>
<protein>
    <submittedName>
        <fullName evidence="1 2">Uncharacterized protein</fullName>
    </submittedName>
</protein>
<evidence type="ECO:0000313" key="1">
    <source>
        <dbReference type="EMBL" id="ELT92760.1"/>
    </source>
</evidence>
<reference evidence="1 3" key="2">
    <citation type="journal article" date="2013" name="Nature">
        <title>Insights into bilaterian evolution from three spiralian genomes.</title>
        <authorList>
            <person name="Simakov O."/>
            <person name="Marletaz F."/>
            <person name="Cho S.J."/>
            <person name="Edsinger-Gonzales E."/>
            <person name="Havlak P."/>
            <person name="Hellsten U."/>
            <person name="Kuo D.H."/>
            <person name="Larsson T."/>
            <person name="Lv J."/>
            <person name="Arendt D."/>
            <person name="Savage R."/>
            <person name="Osoegawa K."/>
            <person name="de Jong P."/>
            <person name="Grimwood J."/>
            <person name="Chapman J.A."/>
            <person name="Shapiro H."/>
            <person name="Aerts A."/>
            <person name="Otillar R.P."/>
            <person name="Terry A.Y."/>
            <person name="Boore J.L."/>
            <person name="Grigoriev I.V."/>
            <person name="Lindberg D.R."/>
            <person name="Seaver E.C."/>
            <person name="Weisblat D.A."/>
            <person name="Putnam N.H."/>
            <person name="Rokhsar D.S."/>
        </authorList>
    </citation>
    <scope>NUCLEOTIDE SEQUENCE</scope>
    <source>
        <strain evidence="1 3">I ESC-2004</strain>
    </source>
</reference>
<proteinExistence type="predicted"/>
<dbReference type="AlphaFoldDB" id="R7TNX9"/>
<evidence type="ECO:0000313" key="2">
    <source>
        <dbReference type="EnsemblMetazoa" id="CapteP214361"/>
    </source>
</evidence>
<keyword evidence="3" id="KW-1185">Reference proteome</keyword>
<accession>R7TNX9</accession>
<evidence type="ECO:0000313" key="3">
    <source>
        <dbReference type="Proteomes" id="UP000014760"/>
    </source>
</evidence>
<reference evidence="3" key="1">
    <citation type="submission" date="2012-12" db="EMBL/GenBank/DDBJ databases">
        <authorList>
            <person name="Hellsten U."/>
            <person name="Grimwood J."/>
            <person name="Chapman J.A."/>
            <person name="Shapiro H."/>
            <person name="Aerts A."/>
            <person name="Otillar R.P."/>
            <person name="Terry A.Y."/>
            <person name="Boore J.L."/>
            <person name="Simakov O."/>
            <person name="Marletaz F."/>
            <person name="Cho S.-J."/>
            <person name="Edsinger-Gonzales E."/>
            <person name="Havlak P."/>
            <person name="Kuo D.-H."/>
            <person name="Larsson T."/>
            <person name="Lv J."/>
            <person name="Arendt D."/>
            <person name="Savage R."/>
            <person name="Osoegawa K."/>
            <person name="de Jong P."/>
            <person name="Lindberg D.R."/>
            <person name="Seaver E.C."/>
            <person name="Weisblat D.A."/>
            <person name="Putnam N.H."/>
            <person name="Grigoriev I.V."/>
            <person name="Rokhsar D.S."/>
        </authorList>
    </citation>
    <scope>NUCLEOTIDE SEQUENCE</scope>
    <source>
        <strain evidence="3">I ESC-2004</strain>
    </source>
</reference>
<reference evidence="2" key="3">
    <citation type="submission" date="2015-06" db="UniProtKB">
        <authorList>
            <consortium name="EnsemblMetazoa"/>
        </authorList>
    </citation>
    <scope>IDENTIFICATION</scope>
</reference>
<sequence>MVYVAAVPDLADLDPLYNSVKESKVKIEKLREGLVNIITQTYIPDVNVTDTRNLPEIGQKGMAKFVQLRILTVSVNLLDPVKKLNINTGKRHPRFLVCQRLKGHQYLTTHYICENFGHIREIILSYLMPMHG</sequence>
<gene>
    <name evidence="1" type="ORF">CAPTEDRAFT_214361</name>
</gene>
<dbReference type="HOGENOM" id="CLU_1919062_0_0_1"/>
<dbReference type="EMBL" id="KB310004">
    <property type="protein sequence ID" value="ELT92760.1"/>
    <property type="molecule type" value="Genomic_DNA"/>
</dbReference>
<dbReference type="EMBL" id="AMQN01002753">
    <property type="status" value="NOT_ANNOTATED_CDS"/>
    <property type="molecule type" value="Genomic_DNA"/>
</dbReference>